<reference evidence="2 6" key="3">
    <citation type="submission" date="2019-11" db="EMBL/GenBank/DDBJ databases">
        <title>Green- and brown-colored morphotypes of Chlorobia in the stratified aquatic ecosystems of Kandalaksha Gulf (White Sea): A model for study of the accessory genome evolution.</title>
        <authorList>
            <person name="Grouzdev D.S."/>
        </authorList>
    </citation>
    <scope>NUCLEOTIDE SEQUENCE [LARGE SCALE GENOMIC DNA]</scope>
    <source>
        <strain evidence="2 6">ZM</strain>
    </source>
</reference>
<organism evidence="3 4">
    <name type="scientific">Chlorobium phaeovibrioides</name>
    <dbReference type="NCBI Taxonomy" id="1094"/>
    <lineage>
        <taxon>Bacteria</taxon>
        <taxon>Pseudomonadati</taxon>
        <taxon>Chlorobiota</taxon>
        <taxon>Chlorobiia</taxon>
        <taxon>Chlorobiales</taxon>
        <taxon>Chlorobiaceae</taxon>
        <taxon>Chlorobium/Pelodictyon group</taxon>
        <taxon>Chlorobium</taxon>
    </lineage>
</organism>
<evidence type="ECO:0000313" key="2">
    <source>
        <dbReference type="EMBL" id="MWV55125.1"/>
    </source>
</evidence>
<dbReference type="RefSeq" id="WP_126341531.1">
    <property type="nucleotide sequence ID" value="NZ_RXYJ01000002.1"/>
</dbReference>
<dbReference type="Proteomes" id="UP000327458">
    <property type="component" value="Unassembled WGS sequence"/>
</dbReference>
<name>A0A3S0L221_CHLPH</name>
<comment type="caution">
    <text evidence="3">The sequence shown here is derived from an EMBL/GenBank/DDBJ whole genome shotgun (WGS) entry which is preliminary data.</text>
</comment>
<evidence type="ECO:0000313" key="1">
    <source>
        <dbReference type="EMBL" id="KAA6230577.1"/>
    </source>
</evidence>
<dbReference type="AlphaFoldDB" id="A0A3S0L221"/>
<gene>
    <name evidence="3" type="ORF">EKD02_02620</name>
    <name evidence="1" type="ORF">FP507_09930</name>
    <name evidence="2" type="ORF">GJ685_08665</name>
</gene>
<protein>
    <submittedName>
        <fullName evidence="3">Uncharacterized protein</fullName>
    </submittedName>
</protein>
<dbReference type="EMBL" id="RXYK01000002">
    <property type="protein sequence ID" value="RTY39584.1"/>
    <property type="molecule type" value="Genomic_DNA"/>
</dbReference>
<reference evidence="3 4" key="1">
    <citation type="submission" date="2018-12" db="EMBL/GenBank/DDBJ databases">
        <authorList>
            <person name="Lunina O.N."/>
            <person name="Grouzdev D.S."/>
            <person name="Gorlenko V.M."/>
            <person name="Savvichev A.S."/>
        </authorList>
    </citation>
    <scope>NUCLEOTIDE SEQUENCE [LARGE SCALE GENOMIC DNA]</scope>
    <source>
        <strain evidence="3 4">BrKhr-17</strain>
    </source>
</reference>
<evidence type="ECO:0000313" key="3">
    <source>
        <dbReference type="EMBL" id="RTY39584.1"/>
    </source>
</evidence>
<dbReference type="EMBL" id="WUBZ01000048">
    <property type="protein sequence ID" value="MWV55125.1"/>
    <property type="molecule type" value="Genomic_DNA"/>
</dbReference>
<dbReference type="EMBL" id="VMRG01000002">
    <property type="protein sequence ID" value="KAA6230577.1"/>
    <property type="molecule type" value="Genomic_DNA"/>
</dbReference>
<dbReference type="Proteomes" id="UP000279908">
    <property type="component" value="Unassembled WGS sequence"/>
</dbReference>
<sequence>MAFSSDADLMAMQPGIFEYGISSFADDHLVAEGELSRDIQILWIPRQHEVTLDLFDRYQLDDSQWKRAACCRVLGWHALPRLAVSADASAFWNAMAEDYREMYRLEIDAVISVGVWYDSGSGLARVPSTRLSESSRVWR</sequence>
<evidence type="ECO:0000313" key="5">
    <source>
        <dbReference type="Proteomes" id="UP000327458"/>
    </source>
</evidence>
<proteinExistence type="predicted"/>
<reference evidence="1 5" key="2">
    <citation type="submission" date="2019-07" db="EMBL/GenBank/DDBJ databases">
        <title>Draft genome Sequence of Chlorobium phaeovibrioides sp. strain PhvTcv-s14, from the Phylum Chlorobi.</title>
        <authorList>
            <person name="Babenko V."/>
            <person name="Boldyreva D."/>
            <person name="Kanygina A."/>
            <person name="Selezneva O."/>
            <person name="Akopiyan T."/>
            <person name="Lunina O."/>
        </authorList>
    </citation>
    <scope>NUCLEOTIDE SEQUENCE [LARGE SCALE GENOMIC DNA]</scope>
    <source>
        <strain evidence="1 5">GrTcv12</strain>
    </source>
</reference>
<accession>A0A3S0L221</accession>
<evidence type="ECO:0000313" key="6">
    <source>
        <dbReference type="Proteomes" id="UP000489351"/>
    </source>
</evidence>
<keyword evidence="6" id="KW-1185">Reference proteome</keyword>
<dbReference type="Proteomes" id="UP000489351">
    <property type="component" value="Unassembled WGS sequence"/>
</dbReference>
<evidence type="ECO:0000313" key="4">
    <source>
        <dbReference type="Proteomes" id="UP000279908"/>
    </source>
</evidence>